<reference evidence="2 3" key="1">
    <citation type="submission" date="2020-06" db="EMBL/GenBank/DDBJ databases">
        <title>Genome sequence of Rhizobium sp strain ADMK78.</title>
        <authorList>
            <person name="Rahi P."/>
        </authorList>
    </citation>
    <scope>NUCLEOTIDE SEQUENCE [LARGE SCALE GENOMIC DNA]</scope>
    <source>
        <strain evidence="2 3">ADMK78</strain>
    </source>
</reference>
<feature type="signal peptide" evidence="1">
    <location>
        <begin position="1"/>
        <end position="19"/>
    </location>
</feature>
<evidence type="ECO:0000313" key="2">
    <source>
        <dbReference type="EMBL" id="QLF70084.1"/>
    </source>
</evidence>
<dbReference type="EMBL" id="CP058350">
    <property type="protein sequence ID" value="QLF70084.1"/>
    <property type="molecule type" value="Genomic_DNA"/>
</dbReference>
<sequence length="110" mass="12334">MKKIIACLAILAAATPAGAISRYNSLEMTCDEARARVIDEGAVILRYPSTRVTGLTLYDRYVTRNAQCSAHEYAARAYIPTRDSARCPVLNCQPFDPEDRFMRSKPFIPF</sequence>
<gene>
    <name evidence="2" type="ORF">FE840_011340</name>
</gene>
<dbReference type="Proteomes" id="UP000308530">
    <property type="component" value="Chromosome"/>
</dbReference>
<name>A0ABX6QNB8_9HYPH</name>
<keyword evidence="3" id="KW-1185">Reference proteome</keyword>
<dbReference type="RefSeq" id="WP_138289108.1">
    <property type="nucleotide sequence ID" value="NZ_CP058350.1"/>
</dbReference>
<evidence type="ECO:0000256" key="1">
    <source>
        <dbReference type="SAM" id="SignalP"/>
    </source>
</evidence>
<keyword evidence="1" id="KW-0732">Signal</keyword>
<accession>A0ABX6QNB8</accession>
<proteinExistence type="predicted"/>
<organism evidence="2 3">
    <name type="scientific">Peteryoungia desertarenae</name>
    <dbReference type="NCBI Taxonomy" id="1813451"/>
    <lineage>
        <taxon>Bacteria</taxon>
        <taxon>Pseudomonadati</taxon>
        <taxon>Pseudomonadota</taxon>
        <taxon>Alphaproteobacteria</taxon>
        <taxon>Hyphomicrobiales</taxon>
        <taxon>Rhizobiaceae</taxon>
        <taxon>Peteryoungia</taxon>
    </lineage>
</organism>
<feature type="chain" id="PRO_5045855378" evidence="1">
    <location>
        <begin position="20"/>
        <end position="110"/>
    </location>
</feature>
<evidence type="ECO:0000313" key="3">
    <source>
        <dbReference type="Proteomes" id="UP000308530"/>
    </source>
</evidence>
<protein>
    <submittedName>
        <fullName evidence="2">Uncharacterized protein</fullName>
    </submittedName>
</protein>